<evidence type="ECO:0000256" key="1">
    <source>
        <dbReference type="ARBA" id="ARBA00008520"/>
    </source>
</evidence>
<comment type="similarity">
    <text evidence="1">Belongs to the bacterial solute-binding protein 1 family.</text>
</comment>
<dbReference type="Pfam" id="PF13416">
    <property type="entry name" value="SBP_bac_8"/>
    <property type="match status" value="1"/>
</dbReference>
<reference evidence="5 6" key="1">
    <citation type="submission" date="2019-01" db="EMBL/GenBank/DDBJ databases">
        <title>Draft genome sequence of Dictyobacter sp. Uno17.</title>
        <authorList>
            <person name="Wang C.M."/>
            <person name="Zheng Y."/>
            <person name="Sakai Y."/>
            <person name="Abe K."/>
            <person name="Yokota A."/>
            <person name="Yabe S."/>
        </authorList>
    </citation>
    <scope>NUCLEOTIDE SEQUENCE [LARGE SCALE GENOMIC DNA]</scope>
    <source>
        <strain evidence="5 6">Uno17</strain>
    </source>
</reference>
<feature type="chain" id="PRO_5022939337" evidence="4">
    <location>
        <begin position="25"/>
        <end position="443"/>
    </location>
</feature>
<dbReference type="GO" id="GO:0055085">
    <property type="term" value="P:transmembrane transport"/>
    <property type="evidence" value="ECO:0007669"/>
    <property type="project" value="InterPro"/>
</dbReference>
<dbReference type="GO" id="GO:0042956">
    <property type="term" value="P:maltodextrin transmembrane transport"/>
    <property type="evidence" value="ECO:0007669"/>
    <property type="project" value="TreeGrafter"/>
</dbReference>
<dbReference type="InterPro" id="IPR006059">
    <property type="entry name" value="SBP"/>
</dbReference>
<organism evidence="5 6">
    <name type="scientific">Dictyobacter arantiisoli</name>
    <dbReference type="NCBI Taxonomy" id="2014874"/>
    <lineage>
        <taxon>Bacteria</taxon>
        <taxon>Bacillati</taxon>
        <taxon>Chloroflexota</taxon>
        <taxon>Ktedonobacteria</taxon>
        <taxon>Ktedonobacterales</taxon>
        <taxon>Dictyobacteraceae</taxon>
        <taxon>Dictyobacter</taxon>
    </lineage>
</organism>
<dbReference type="SUPFAM" id="SSF53850">
    <property type="entry name" value="Periplasmic binding protein-like II"/>
    <property type="match status" value="1"/>
</dbReference>
<dbReference type="PROSITE" id="PS01037">
    <property type="entry name" value="SBP_BACTERIAL_1"/>
    <property type="match status" value="1"/>
</dbReference>
<evidence type="ECO:0000313" key="5">
    <source>
        <dbReference type="EMBL" id="GCF06924.1"/>
    </source>
</evidence>
<evidence type="ECO:0000256" key="4">
    <source>
        <dbReference type="SAM" id="SignalP"/>
    </source>
</evidence>
<evidence type="ECO:0000313" key="6">
    <source>
        <dbReference type="Proteomes" id="UP000322530"/>
    </source>
</evidence>
<dbReference type="EMBL" id="BIXY01000004">
    <property type="protein sequence ID" value="GCF06924.1"/>
    <property type="molecule type" value="Genomic_DNA"/>
</dbReference>
<dbReference type="PANTHER" id="PTHR30061:SF50">
    <property type="entry name" value="MALTOSE_MALTODEXTRIN-BINDING PERIPLASMIC PROTEIN"/>
    <property type="match status" value="1"/>
</dbReference>
<proteinExistence type="inferred from homology"/>
<dbReference type="OrthoDB" id="9795467at2"/>
<sequence>MTYKSSRLLSAYAVIMLVILSACAQTTSTNIDPGTNPGVLDPHKQYTVNFWETFDTGANKTALTNLVKQYTDTHKNVKINLQSYDSYSTLETNLAAAFRANKPPAIAQTDDSDATWYQGEGNLASLKPYITGKNGLSQSDLSDFYTSLLKEGQINGEQFTLPFNKSDEVLYYNATLLKKNNLQPPTTLTDLVADIKILTKADGSQWGLSLTPSVDEWATIFKDLGGKNFISPDSQHVLFDQGSDAPYAQQALELFAPLAKTGAVHVTTGYNWQNDFTSQKAAFALGTSASYPFLKAHGGSKFDFNDAAFPGGPAGQFTVLYGGSNLALLSGVSIDTRNAAWDFMKFLVSTTSNISFVQQTGSIPIRQSAFNSQSLQSYYAQNPASKVGLTQMSHTYVASTITIWDECIGYITTNYVSVLNGHSTAAAALKNMAQSCNDNIDMA</sequence>
<name>A0A5A5T7M6_9CHLR</name>
<dbReference type="GO" id="GO:1901982">
    <property type="term" value="F:maltose binding"/>
    <property type="evidence" value="ECO:0007669"/>
    <property type="project" value="TreeGrafter"/>
</dbReference>
<keyword evidence="3 4" id="KW-0732">Signal</keyword>
<accession>A0A5A5T7M6</accession>
<dbReference type="Gene3D" id="3.40.190.10">
    <property type="entry name" value="Periplasmic binding protein-like II"/>
    <property type="match status" value="1"/>
</dbReference>
<dbReference type="PROSITE" id="PS51257">
    <property type="entry name" value="PROKAR_LIPOPROTEIN"/>
    <property type="match status" value="1"/>
</dbReference>
<gene>
    <name evidence="5" type="ORF">KDI_04880</name>
</gene>
<evidence type="ECO:0000256" key="3">
    <source>
        <dbReference type="ARBA" id="ARBA00022729"/>
    </source>
</evidence>
<keyword evidence="6" id="KW-1185">Reference proteome</keyword>
<keyword evidence="2" id="KW-0813">Transport</keyword>
<dbReference type="AlphaFoldDB" id="A0A5A5T7M6"/>
<dbReference type="RefSeq" id="WP_149399976.1">
    <property type="nucleotide sequence ID" value="NZ_BIXY01000004.1"/>
</dbReference>
<dbReference type="GO" id="GO:0055052">
    <property type="term" value="C:ATP-binding cassette (ABC) transporter complex, substrate-binding subunit-containing"/>
    <property type="evidence" value="ECO:0007669"/>
    <property type="project" value="TreeGrafter"/>
</dbReference>
<dbReference type="InterPro" id="IPR006061">
    <property type="entry name" value="SBP_1_CS"/>
</dbReference>
<evidence type="ECO:0000256" key="2">
    <source>
        <dbReference type="ARBA" id="ARBA00022448"/>
    </source>
</evidence>
<dbReference type="GO" id="GO:0015768">
    <property type="term" value="P:maltose transport"/>
    <property type="evidence" value="ECO:0007669"/>
    <property type="project" value="TreeGrafter"/>
</dbReference>
<comment type="caution">
    <text evidence="5">The sequence shown here is derived from an EMBL/GenBank/DDBJ whole genome shotgun (WGS) entry which is preliminary data.</text>
</comment>
<dbReference type="Proteomes" id="UP000322530">
    <property type="component" value="Unassembled WGS sequence"/>
</dbReference>
<protein>
    <submittedName>
        <fullName evidence="5">ABC transporter substrate-binding protein</fullName>
    </submittedName>
</protein>
<dbReference type="PANTHER" id="PTHR30061">
    <property type="entry name" value="MALTOSE-BINDING PERIPLASMIC PROTEIN"/>
    <property type="match status" value="1"/>
</dbReference>
<feature type="signal peptide" evidence="4">
    <location>
        <begin position="1"/>
        <end position="24"/>
    </location>
</feature>